<reference evidence="1 2" key="1">
    <citation type="journal article" date="2024" name="Nat. Commun.">
        <title>Phylogenomics reveals the evolutionary origins of lichenization in chlorophyte algae.</title>
        <authorList>
            <person name="Puginier C."/>
            <person name="Libourel C."/>
            <person name="Otte J."/>
            <person name="Skaloud P."/>
            <person name="Haon M."/>
            <person name="Grisel S."/>
            <person name="Petersen M."/>
            <person name="Berrin J.G."/>
            <person name="Delaux P.M."/>
            <person name="Dal Grande F."/>
            <person name="Keller J."/>
        </authorList>
    </citation>
    <scope>NUCLEOTIDE SEQUENCE [LARGE SCALE GENOMIC DNA]</scope>
    <source>
        <strain evidence="1 2">SAG 2523</strain>
    </source>
</reference>
<comment type="caution">
    <text evidence="1">The sequence shown here is derived from an EMBL/GenBank/DDBJ whole genome shotgun (WGS) entry which is preliminary data.</text>
</comment>
<dbReference type="EMBL" id="JALJOV010000158">
    <property type="protein sequence ID" value="KAK9866485.1"/>
    <property type="molecule type" value="Genomic_DNA"/>
</dbReference>
<dbReference type="Proteomes" id="UP001485043">
    <property type="component" value="Unassembled WGS sequence"/>
</dbReference>
<organism evidence="1 2">
    <name type="scientific">Apatococcus fuscideae</name>
    <dbReference type="NCBI Taxonomy" id="2026836"/>
    <lineage>
        <taxon>Eukaryota</taxon>
        <taxon>Viridiplantae</taxon>
        <taxon>Chlorophyta</taxon>
        <taxon>core chlorophytes</taxon>
        <taxon>Trebouxiophyceae</taxon>
        <taxon>Chlorellales</taxon>
        <taxon>Chlorellaceae</taxon>
        <taxon>Apatococcus</taxon>
    </lineage>
</organism>
<dbReference type="AlphaFoldDB" id="A0AAW1TA86"/>
<gene>
    <name evidence="1" type="ORF">WJX84_003007</name>
</gene>
<keyword evidence="2" id="KW-1185">Reference proteome</keyword>
<accession>A0AAW1TA86</accession>
<protein>
    <submittedName>
        <fullName evidence="1">Uncharacterized protein</fullName>
    </submittedName>
</protein>
<sequence>MVQEGWSSDPTVFPKHDREFPDLTMGSQLPEWKMEKQRFYVELPGDMYADGYFMNRIKGNQIIKNRDGRMPYQDMLLEHQVTTELQVVDPNDASVFFNETLGELLPFVFIFALRLFVEIGRFVLDKLNPRKKDRMQEIAEELGHHRAKEYNVGEMGRDTGYPI</sequence>
<name>A0AAW1TA86_9CHLO</name>
<proteinExistence type="predicted"/>
<evidence type="ECO:0000313" key="2">
    <source>
        <dbReference type="Proteomes" id="UP001485043"/>
    </source>
</evidence>
<evidence type="ECO:0000313" key="1">
    <source>
        <dbReference type="EMBL" id="KAK9866485.1"/>
    </source>
</evidence>